<feature type="region of interest" description="Disordered" evidence="1">
    <location>
        <begin position="35"/>
        <end position="56"/>
    </location>
</feature>
<proteinExistence type="predicted"/>
<gene>
    <name evidence="2" type="ORF">AB5L97_19195</name>
</gene>
<evidence type="ECO:0000313" key="2">
    <source>
        <dbReference type="EMBL" id="XDP45359.1"/>
    </source>
</evidence>
<name>A0AB39L4U0_9MICC</name>
<dbReference type="EMBL" id="CP163302">
    <property type="protein sequence ID" value="XDP45359.1"/>
    <property type="molecule type" value="Genomic_DNA"/>
</dbReference>
<evidence type="ECO:0000256" key="1">
    <source>
        <dbReference type="SAM" id="MobiDB-lite"/>
    </source>
</evidence>
<dbReference type="AlphaFoldDB" id="A0AB39L4U0"/>
<dbReference type="PANTHER" id="PTHR34724">
    <property type="entry name" value="OS12G0596101 PROTEIN"/>
    <property type="match status" value="1"/>
</dbReference>
<organism evidence="2">
    <name type="scientific">Sinomonas puerhi</name>
    <dbReference type="NCBI Taxonomy" id="3238584"/>
    <lineage>
        <taxon>Bacteria</taxon>
        <taxon>Bacillati</taxon>
        <taxon>Actinomycetota</taxon>
        <taxon>Actinomycetes</taxon>
        <taxon>Micrococcales</taxon>
        <taxon>Micrococcaceae</taxon>
        <taxon>Sinomonas</taxon>
    </lineage>
</organism>
<dbReference type="PANTHER" id="PTHR34724:SF2">
    <property type="entry name" value="OS12G0596101 PROTEIN"/>
    <property type="match status" value="1"/>
</dbReference>
<accession>A0AB39L4U0</accession>
<sequence length="56" mass="5929">MCSPITCSTCGKVTWTGCGQHVDQVFANVPEDRRCPGHDSGSGSSASVINKLLSFR</sequence>
<dbReference type="KEGG" id="spue:AB5L97_19195"/>
<protein>
    <submittedName>
        <fullName evidence="2">Uncharacterized protein</fullName>
    </submittedName>
</protein>
<dbReference type="RefSeq" id="WP_369045903.1">
    <property type="nucleotide sequence ID" value="NZ_CP163302.1"/>
</dbReference>
<reference evidence="2" key="1">
    <citation type="submission" date="2024-07" db="EMBL/GenBank/DDBJ databases">
        <authorList>
            <person name="fu j."/>
        </authorList>
    </citation>
    <scope>NUCLEOTIDE SEQUENCE</scope>
    <source>
        <strain evidence="2">P10A9</strain>
    </source>
</reference>